<evidence type="ECO:0000313" key="13">
    <source>
        <dbReference type="Proteomes" id="UP000694871"/>
    </source>
</evidence>
<evidence type="ECO:0000256" key="11">
    <source>
        <dbReference type="SAM" id="Phobius"/>
    </source>
</evidence>
<dbReference type="Pfam" id="PF00003">
    <property type="entry name" value="7tm_3"/>
    <property type="match status" value="1"/>
</dbReference>
<evidence type="ECO:0000256" key="8">
    <source>
        <dbReference type="ARBA" id="ARBA00023170"/>
    </source>
</evidence>
<dbReference type="Pfam" id="PF01094">
    <property type="entry name" value="ANF_receptor"/>
    <property type="match status" value="1"/>
</dbReference>
<dbReference type="InterPro" id="IPR000068">
    <property type="entry name" value="GPCR_3_Ca_sens_rcpt-rel"/>
</dbReference>
<dbReference type="RefSeq" id="XP_015266911.1">
    <property type="nucleotide sequence ID" value="XM_015411425.1"/>
</dbReference>
<feature type="transmembrane region" description="Helical" evidence="11">
    <location>
        <begin position="638"/>
        <end position="662"/>
    </location>
</feature>
<keyword evidence="10" id="KW-0807">Transducer</keyword>
<dbReference type="Gene3D" id="2.10.50.30">
    <property type="entry name" value="GPCR, family 3, nine cysteines domain"/>
    <property type="match status" value="1"/>
</dbReference>
<organism evidence="13 14">
    <name type="scientific">Gekko japonicus</name>
    <name type="common">Schlegel's Japanese gecko</name>
    <dbReference type="NCBI Taxonomy" id="146911"/>
    <lineage>
        <taxon>Eukaryota</taxon>
        <taxon>Metazoa</taxon>
        <taxon>Chordata</taxon>
        <taxon>Craniata</taxon>
        <taxon>Vertebrata</taxon>
        <taxon>Euteleostomi</taxon>
        <taxon>Lepidosauria</taxon>
        <taxon>Squamata</taxon>
        <taxon>Bifurcata</taxon>
        <taxon>Gekkota</taxon>
        <taxon>Gekkonidae</taxon>
        <taxon>Gekkoninae</taxon>
        <taxon>Gekko</taxon>
    </lineage>
</organism>
<dbReference type="PROSITE" id="PS00981">
    <property type="entry name" value="G_PROTEIN_RECEP_F3_3"/>
    <property type="match status" value="1"/>
</dbReference>
<reference evidence="14" key="1">
    <citation type="submission" date="2025-08" db="UniProtKB">
        <authorList>
            <consortium name="RefSeq"/>
        </authorList>
    </citation>
    <scope>IDENTIFICATION</scope>
</reference>
<feature type="transmembrane region" description="Helical" evidence="11">
    <location>
        <begin position="522"/>
        <end position="545"/>
    </location>
</feature>
<feature type="transmembrane region" description="Helical" evidence="11">
    <location>
        <begin position="412"/>
        <end position="437"/>
    </location>
</feature>
<dbReference type="PRINTS" id="PR00248">
    <property type="entry name" value="GPCRMGR"/>
</dbReference>
<keyword evidence="8" id="KW-0675">Receptor</keyword>
<dbReference type="PROSITE" id="PS50259">
    <property type="entry name" value="G_PROTEIN_RECEP_F3_4"/>
    <property type="match status" value="1"/>
</dbReference>
<name>A0ABM1JZM4_GEKJA</name>
<evidence type="ECO:0000256" key="9">
    <source>
        <dbReference type="ARBA" id="ARBA00023180"/>
    </source>
</evidence>
<evidence type="ECO:0000256" key="3">
    <source>
        <dbReference type="ARBA" id="ARBA00022692"/>
    </source>
</evidence>
<feature type="transmembrane region" description="Helical" evidence="11">
    <location>
        <begin position="482"/>
        <end position="510"/>
    </location>
</feature>
<dbReference type="InterPro" id="IPR038550">
    <property type="entry name" value="GPCR_3_9-Cys_sf"/>
</dbReference>
<keyword evidence="7 11" id="KW-0472">Membrane</keyword>
<comment type="subcellular location">
    <subcellularLocation>
        <location evidence="1">Cell membrane</location>
        <topology evidence="1">Multi-pass membrane protein</topology>
    </subcellularLocation>
</comment>
<evidence type="ECO:0000256" key="1">
    <source>
        <dbReference type="ARBA" id="ARBA00004651"/>
    </source>
</evidence>
<dbReference type="InterPro" id="IPR017978">
    <property type="entry name" value="GPCR_3_C"/>
</dbReference>
<dbReference type="InterPro" id="IPR011500">
    <property type="entry name" value="GPCR_3_9-Cys_dom"/>
</dbReference>
<dbReference type="InterPro" id="IPR001828">
    <property type="entry name" value="ANF_lig-bd_rcpt"/>
</dbReference>
<dbReference type="CDD" id="cd15283">
    <property type="entry name" value="7tmC_V2R_pheromone"/>
    <property type="match status" value="1"/>
</dbReference>
<dbReference type="Proteomes" id="UP000694871">
    <property type="component" value="Unplaced"/>
</dbReference>
<keyword evidence="4" id="KW-0732">Signal</keyword>
<feature type="transmembrane region" description="Helical" evidence="11">
    <location>
        <begin position="571"/>
        <end position="594"/>
    </location>
</feature>
<dbReference type="InterPro" id="IPR000337">
    <property type="entry name" value="GPCR_3"/>
</dbReference>
<dbReference type="InterPro" id="IPR004073">
    <property type="entry name" value="GPCR_3_vmron_rcpt_2"/>
</dbReference>
<keyword evidence="2" id="KW-1003">Cell membrane</keyword>
<dbReference type="PANTHER" id="PTHR24061:SF599">
    <property type="entry name" value="G-PROTEIN COUPLED RECEPTORS FAMILY 3 PROFILE DOMAIN-CONTAINING PROTEIN"/>
    <property type="match status" value="1"/>
</dbReference>
<keyword evidence="9" id="KW-0325">Glycoprotein</keyword>
<dbReference type="PRINTS" id="PR01535">
    <property type="entry name" value="VOMERONASL2R"/>
</dbReference>
<sequence>MGDPTDFPPFYRMVPNEGLQYVGIIQLLLHFRWKWVGLITTDNQAGDHFLQTLEPVLSKNGICSAFTERIKRKFDFDRLNELSQYLNGNPTGFLNSRANAIIVYGETATFMSLAIIIWMSKMVMDYQSGMIANTAYAAKVWIMTAQIDFALHAAQASFGIQIFHGALSFAIHSKDVLGFHQLPDSNTPAEVSETCTGEEKLDKVETPFFERSMTGHSYSIYNAVYALAHALHMKYTSRAKHREMDSWDSLTPLNAQPWKFHTLLRRVSFNNSAGDEITFNDHGELEGGFDITNLITFSNNSYVRVKVGRLNPRVPASQTLILEEDRINWHTGLSQMPPFSVCNDNCKPGYSKERKEGEKFCCYNCVCCPEGKMTNQEDMDYCIMCPESHYPNEGRNYCIPKIPNFLSFSEPLSIILVILALFFSLTTALMLGILIQYRETPIVRANNRSLAYLLLISLLLCFLCSLLFIGQPNKVTCLLRQATFGIIFSVAVSSVLAKTITVVVAFIAFKPGNIFQKWLGKGLAHSIVISCSVLQVGICAIWLGLSPPFPDLDMHSLATEIIVQCNEGSVTMFYCVLGYMGLLASVSFIVAFLARKLPDSFNEAKSITFSMLVFCSVWLSFVPTYLSTRGKNMVAVEIFSILTSSAGLLGCIFLPKCFVIILRPEMNSRNQLIRKNHSSMQ</sequence>
<evidence type="ECO:0000259" key="12">
    <source>
        <dbReference type="PROSITE" id="PS50259"/>
    </source>
</evidence>
<feature type="transmembrane region" description="Helical" evidence="11">
    <location>
        <begin position="449"/>
        <end position="470"/>
    </location>
</feature>
<evidence type="ECO:0000256" key="7">
    <source>
        <dbReference type="ARBA" id="ARBA00023136"/>
    </source>
</evidence>
<gene>
    <name evidence="14" type="primary">LOC107110625</name>
</gene>
<dbReference type="InterPro" id="IPR017979">
    <property type="entry name" value="GPCR_3_CS"/>
</dbReference>
<evidence type="ECO:0000256" key="10">
    <source>
        <dbReference type="ARBA" id="ARBA00023224"/>
    </source>
</evidence>
<keyword evidence="13" id="KW-1185">Reference proteome</keyword>
<keyword evidence="3 11" id="KW-0812">Transmembrane</keyword>
<evidence type="ECO:0000256" key="5">
    <source>
        <dbReference type="ARBA" id="ARBA00022989"/>
    </source>
</evidence>
<dbReference type="GeneID" id="107110625"/>
<feature type="domain" description="G-protein coupled receptors family 3 profile" evidence="12">
    <location>
        <begin position="412"/>
        <end position="676"/>
    </location>
</feature>
<dbReference type="InterPro" id="IPR028082">
    <property type="entry name" value="Peripla_BP_I"/>
</dbReference>
<evidence type="ECO:0000256" key="4">
    <source>
        <dbReference type="ARBA" id="ARBA00022729"/>
    </source>
</evidence>
<feature type="transmembrane region" description="Helical" evidence="11">
    <location>
        <begin position="606"/>
        <end position="626"/>
    </location>
</feature>
<keyword evidence="5 11" id="KW-1133">Transmembrane helix</keyword>
<dbReference type="SUPFAM" id="SSF53822">
    <property type="entry name" value="Periplasmic binding protein-like I"/>
    <property type="match status" value="1"/>
</dbReference>
<evidence type="ECO:0000256" key="2">
    <source>
        <dbReference type="ARBA" id="ARBA00022475"/>
    </source>
</evidence>
<dbReference type="Pfam" id="PF07562">
    <property type="entry name" value="NCD3G"/>
    <property type="match status" value="1"/>
</dbReference>
<keyword evidence="6" id="KW-0297">G-protein coupled receptor</keyword>
<dbReference type="PANTHER" id="PTHR24061">
    <property type="entry name" value="CALCIUM-SENSING RECEPTOR-RELATED"/>
    <property type="match status" value="1"/>
</dbReference>
<protein>
    <submittedName>
        <fullName evidence="14">Vomeronasal type-2 receptor 26-like</fullName>
    </submittedName>
</protein>
<proteinExistence type="predicted"/>
<accession>A0ABM1JZM4</accession>
<evidence type="ECO:0000313" key="14">
    <source>
        <dbReference type="RefSeq" id="XP_015266911.1"/>
    </source>
</evidence>
<dbReference type="Gene3D" id="3.40.50.2300">
    <property type="match status" value="2"/>
</dbReference>
<evidence type="ECO:0000256" key="6">
    <source>
        <dbReference type="ARBA" id="ARBA00023040"/>
    </source>
</evidence>